<evidence type="ECO:0000313" key="3">
    <source>
        <dbReference type="Proteomes" id="UP000076066"/>
    </source>
</evidence>
<evidence type="ECO:0000256" key="1">
    <source>
        <dbReference type="SAM" id="MobiDB-lite"/>
    </source>
</evidence>
<protein>
    <submittedName>
        <fullName evidence="2">Uncharacterized protein</fullName>
    </submittedName>
</protein>
<dbReference type="Proteomes" id="UP000076066">
    <property type="component" value="Chromosome"/>
</dbReference>
<keyword evidence="3" id="KW-1185">Reference proteome</keyword>
<dbReference type="OrthoDB" id="9938245at2"/>
<dbReference type="KEGG" id="hjo:AY555_08415"/>
<dbReference type="EMBL" id="CP014525">
    <property type="protein sequence ID" value="AMW35192.1"/>
    <property type="molecule type" value="Genomic_DNA"/>
</dbReference>
<reference evidence="2 3" key="1">
    <citation type="submission" date="2016-02" db="EMBL/GenBank/DDBJ databases">
        <title>Complete Genome of H5569, the type strain of the newly described species Haematospirillium jordaniae.</title>
        <authorList>
            <person name="Nicholson A.C."/>
            <person name="Humrighouse B.W."/>
            <person name="Loparov V."/>
            <person name="McQuiston J.R."/>
        </authorList>
    </citation>
    <scope>NUCLEOTIDE SEQUENCE [LARGE SCALE GENOMIC DNA]</scope>
    <source>
        <strain evidence="2 3">H5569</strain>
    </source>
</reference>
<organism evidence="2 3">
    <name type="scientific">Haematospirillum jordaniae</name>
    <dbReference type="NCBI Taxonomy" id="1549855"/>
    <lineage>
        <taxon>Bacteria</taxon>
        <taxon>Pseudomonadati</taxon>
        <taxon>Pseudomonadota</taxon>
        <taxon>Alphaproteobacteria</taxon>
        <taxon>Rhodospirillales</taxon>
        <taxon>Novispirillaceae</taxon>
        <taxon>Haematospirillum</taxon>
    </lineage>
</organism>
<dbReference type="RefSeq" id="WP_066135556.1">
    <property type="nucleotide sequence ID" value="NZ_CP014525.1"/>
</dbReference>
<sequence>MAYLGGAARDAVVTTSIQQGITRKDALEQLIQKGAATMQSQFRRDDPATDPVSKPRTVKPVSQSATPRKDVSPMTTTTPAPARPSQMTAAEAFELDRFKQSLPNAIVASELDQKAHAFNGGDTAALGARLHSRRN</sequence>
<accession>A0A143DEK0</accession>
<dbReference type="GeneID" id="53317178"/>
<dbReference type="STRING" id="1549855.AY555_08415"/>
<gene>
    <name evidence="2" type="ORF">AY555_08415</name>
</gene>
<feature type="region of interest" description="Disordered" evidence="1">
    <location>
        <begin position="36"/>
        <end position="86"/>
    </location>
</feature>
<evidence type="ECO:0000313" key="2">
    <source>
        <dbReference type="EMBL" id="AMW35192.1"/>
    </source>
</evidence>
<dbReference type="AlphaFoldDB" id="A0A143DEK0"/>
<name>A0A143DEK0_9PROT</name>
<feature type="compositionally biased region" description="Low complexity" evidence="1">
    <location>
        <begin position="73"/>
        <end position="84"/>
    </location>
</feature>
<proteinExistence type="predicted"/>